<evidence type="ECO:0000313" key="2">
    <source>
        <dbReference type="Proteomes" id="UP001604336"/>
    </source>
</evidence>
<dbReference type="Proteomes" id="UP001604336">
    <property type="component" value="Unassembled WGS sequence"/>
</dbReference>
<reference evidence="2" key="1">
    <citation type="submission" date="2024-07" db="EMBL/GenBank/DDBJ databases">
        <title>Two chromosome-level genome assemblies of Korean endemic species Abeliophyllum distichum and Forsythia ovata (Oleaceae).</title>
        <authorList>
            <person name="Jang H."/>
        </authorList>
    </citation>
    <scope>NUCLEOTIDE SEQUENCE [LARGE SCALE GENOMIC DNA]</scope>
</reference>
<protein>
    <submittedName>
        <fullName evidence="1">Uncharacterized protein</fullName>
    </submittedName>
</protein>
<comment type="caution">
    <text evidence="1">The sequence shown here is derived from an EMBL/GenBank/DDBJ whole genome shotgun (WGS) entry which is preliminary data.</text>
</comment>
<name>A0ABD1Q4X4_9LAMI</name>
<dbReference type="EMBL" id="JBFOLK010000012">
    <property type="protein sequence ID" value="KAL2471244.1"/>
    <property type="molecule type" value="Genomic_DNA"/>
</dbReference>
<gene>
    <name evidence="1" type="ORF">Adt_39380</name>
</gene>
<dbReference type="AlphaFoldDB" id="A0ABD1Q4X4"/>
<proteinExistence type="predicted"/>
<keyword evidence="2" id="KW-1185">Reference proteome</keyword>
<accession>A0ABD1Q4X4</accession>
<evidence type="ECO:0000313" key="1">
    <source>
        <dbReference type="EMBL" id="KAL2471244.1"/>
    </source>
</evidence>
<sequence>MIVNHFYINAEMMENVDGVIDRITTYVKGMPIVIDAKLISNLYDVPLSGVAFGGIFNLLEACRVVYEDRKLTVPQKDVASLGRDMRLLYLIVVHFLKQRSGRLSQLSREDIWMMWKIIEG</sequence>
<organism evidence="1 2">
    <name type="scientific">Abeliophyllum distichum</name>
    <dbReference type="NCBI Taxonomy" id="126358"/>
    <lineage>
        <taxon>Eukaryota</taxon>
        <taxon>Viridiplantae</taxon>
        <taxon>Streptophyta</taxon>
        <taxon>Embryophyta</taxon>
        <taxon>Tracheophyta</taxon>
        <taxon>Spermatophyta</taxon>
        <taxon>Magnoliopsida</taxon>
        <taxon>eudicotyledons</taxon>
        <taxon>Gunneridae</taxon>
        <taxon>Pentapetalae</taxon>
        <taxon>asterids</taxon>
        <taxon>lamiids</taxon>
        <taxon>Lamiales</taxon>
        <taxon>Oleaceae</taxon>
        <taxon>Forsythieae</taxon>
        <taxon>Abeliophyllum</taxon>
    </lineage>
</organism>